<dbReference type="GO" id="GO:0005886">
    <property type="term" value="C:plasma membrane"/>
    <property type="evidence" value="ECO:0007669"/>
    <property type="project" value="UniProtKB-SubCell"/>
</dbReference>
<organism evidence="7 8">
    <name type="scientific">Salipaludibacillus agaradhaerens</name>
    <name type="common">Bacillus agaradhaerens</name>
    <dbReference type="NCBI Taxonomy" id="76935"/>
    <lineage>
        <taxon>Bacteria</taxon>
        <taxon>Bacillati</taxon>
        <taxon>Bacillota</taxon>
        <taxon>Bacilli</taxon>
        <taxon>Bacillales</taxon>
        <taxon>Bacillaceae</taxon>
    </lineage>
</organism>
<comment type="similarity">
    <text evidence="2">Belongs to the CDP-glycerol glycerophosphotransferase family.</text>
</comment>
<dbReference type="InterPro" id="IPR043149">
    <property type="entry name" value="TagF_N"/>
</dbReference>
<keyword evidence="8" id="KW-1185">Reference proteome</keyword>
<evidence type="ECO:0000256" key="3">
    <source>
        <dbReference type="ARBA" id="ARBA00022475"/>
    </source>
</evidence>
<dbReference type="Pfam" id="PF04464">
    <property type="entry name" value="Glyphos_transf"/>
    <property type="match status" value="1"/>
</dbReference>
<evidence type="ECO:0000256" key="4">
    <source>
        <dbReference type="ARBA" id="ARBA00022679"/>
    </source>
</evidence>
<evidence type="ECO:0000256" key="6">
    <source>
        <dbReference type="ARBA" id="ARBA00023136"/>
    </source>
</evidence>
<evidence type="ECO:0000256" key="2">
    <source>
        <dbReference type="ARBA" id="ARBA00010488"/>
    </source>
</evidence>
<dbReference type="InterPro" id="IPR007554">
    <property type="entry name" value="Glycerophosphate_synth"/>
</dbReference>
<accession>A0A9Q4B0T4</accession>
<keyword evidence="4" id="KW-0808">Transferase</keyword>
<protein>
    <submittedName>
        <fullName evidence="7">CDP-glycerol glycerophosphotransferase family protein</fullName>
    </submittedName>
</protein>
<dbReference type="AlphaFoldDB" id="A0A9Q4B0T4"/>
<dbReference type="RefSeq" id="WP_257820918.1">
    <property type="nucleotide sequence ID" value="NZ_JABXYM010000001.1"/>
</dbReference>
<dbReference type="SUPFAM" id="SSF53756">
    <property type="entry name" value="UDP-Glycosyltransferase/glycogen phosphorylase"/>
    <property type="match status" value="1"/>
</dbReference>
<evidence type="ECO:0000256" key="1">
    <source>
        <dbReference type="ARBA" id="ARBA00004202"/>
    </source>
</evidence>
<dbReference type="GO" id="GO:0019350">
    <property type="term" value="P:teichoic acid biosynthetic process"/>
    <property type="evidence" value="ECO:0007669"/>
    <property type="project" value="UniProtKB-KW"/>
</dbReference>
<name>A0A9Q4B0T4_SALAG</name>
<dbReference type="InterPro" id="IPR051612">
    <property type="entry name" value="Teichoic_Acid_Biosynth"/>
</dbReference>
<dbReference type="EMBL" id="JABXYM010000001">
    <property type="protein sequence ID" value="MCR6096278.1"/>
    <property type="molecule type" value="Genomic_DNA"/>
</dbReference>
<comment type="caution">
    <text evidence="7">The sequence shown here is derived from an EMBL/GenBank/DDBJ whole genome shotgun (WGS) entry which is preliminary data.</text>
</comment>
<gene>
    <name evidence="7" type="ORF">HXA33_06920</name>
</gene>
<dbReference type="PANTHER" id="PTHR37316">
    <property type="entry name" value="TEICHOIC ACID GLYCEROL-PHOSPHATE PRIMASE"/>
    <property type="match status" value="1"/>
</dbReference>
<dbReference type="Gene3D" id="3.40.50.11820">
    <property type="match status" value="1"/>
</dbReference>
<keyword evidence="5" id="KW-0777">Teichoic acid biosynthesis</keyword>
<evidence type="ECO:0000256" key="5">
    <source>
        <dbReference type="ARBA" id="ARBA00022944"/>
    </source>
</evidence>
<evidence type="ECO:0000313" key="7">
    <source>
        <dbReference type="EMBL" id="MCR6096278.1"/>
    </source>
</evidence>
<dbReference type="GO" id="GO:0047355">
    <property type="term" value="F:CDP-glycerol glycerophosphotransferase activity"/>
    <property type="evidence" value="ECO:0007669"/>
    <property type="project" value="InterPro"/>
</dbReference>
<dbReference type="Proteomes" id="UP001057753">
    <property type="component" value="Unassembled WGS sequence"/>
</dbReference>
<dbReference type="InterPro" id="IPR043148">
    <property type="entry name" value="TagF_C"/>
</dbReference>
<dbReference type="Gene3D" id="3.40.50.12580">
    <property type="match status" value="1"/>
</dbReference>
<reference evidence="7" key="1">
    <citation type="submission" date="2020-06" db="EMBL/GenBank/DDBJ databases">
        <title>Insight into the genomes of haloalkaliphilic bacilli from Kenyan soda lakes.</title>
        <authorList>
            <person name="Mwirichia R."/>
            <person name="Villamizar G.C."/>
            <person name="Poehlein A."/>
            <person name="Mugweru J."/>
            <person name="Kipnyargis A."/>
            <person name="Kiplimo D."/>
            <person name="Orwa P."/>
            <person name="Daniel R."/>
        </authorList>
    </citation>
    <scope>NUCLEOTIDE SEQUENCE</scope>
    <source>
        <strain evidence="7">B1096_S55</strain>
    </source>
</reference>
<keyword evidence="6" id="KW-0472">Membrane</keyword>
<evidence type="ECO:0000313" key="8">
    <source>
        <dbReference type="Proteomes" id="UP001057753"/>
    </source>
</evidence>
<proteinExistence type="inferred from homology"/>
<dbReference type="PANTHER" id="PTHR37316:SF3">
    <property type="entry name" value="TEICHOIC ACID GLYCEROL-PHOSPHATE TRANSFERASE"/>
    <property type="match status" value="1"/>
</dbReference>
<sequence length="381" mass="44810">MKELIKRTILHFLMTFFSVFKVKKSKLLFMSYYGGQYSCNPKYITEYLLKHDLHKKFEIVWVLNKPEQDRNKPFFRTAKAMSLRYFYHLATAQVVITNHRLPNHFKKKDDQYYIQTWHSSLRLKQIEKDAGKALPDNYIELAKHDSHMCNLLLSGCAKSTEIFKRSFWYEGEILESGTPRNDILVTPQLDLVNRVKLKLNLSPEKKVVLFAPTFRNKQKTTPLEFDVDRILTTLKQAFGGEWVLLVKLHPHLTEMYRHTDFSKNVRNVTAYEDTQELLACADILITDYSSLMFDFAITERPCFLYTPDIEQYTASERKLYFQLSDLPFPSAVNEEELLVQFDRFNKQDYLEKLATFLLATGSFEEGKASEKVVERIHQICS</sequence>
<comment type="subcellular location">
    <subcellularLocation>
        <location evidence="1">Cell membrane</location>
        <topology evidence="1">Peripheral membrane protein</topology>
    </subcellularLocation>
</comment>
<keyword evidence="3" id="KW-1003">Cell membrane</keyword>